<keyword evidence="5 8" id="KW-0472">Membrane</keyword>
<dbReference type="InterPro" id="IPR019533">
    <property type="entry name" value="Peptidase_S26"/>
</dbReference>
<keyword evidence="2" id="KW-0999">Mitochondrion inner membrane</keyword>
<dbReference type="OrthoDB" id="308440at2759"/>
<evidence type="ECO:0000256" key="7">
    <source>
        <dbReference type="PIRSR" id="PIRSR600223-1"/>
    </source>
</evidence>
<dbReference type="AlphaFoldDB" id="A0A9P4UL41"/>
<dbReference type="FunFam" id="2.10.109.10:FF:000015">
    <property type="entry name" value="Mitochondrial inner membrane protease subunit 1"/>
    <property type="match status" value="1"/>
</dbReference>
<dbReference type="Proteomes" id="UP000799441">
    <property type="component" value="Unassembled WGS sequence"/>
</dbReference>
<dbReference type="GO" id="GO:0006465">
    <property type="term" value="P:signal peptide processing"/>
    <property type="evidence" value="ECO:0007669"/>
    <property type="project" value="InterPro"/>
</dbReference>
<keyword evidence="11" id="KW-1185">Reference proteome</keyword>
<evidence type="ECO:0000256" key="2">
    <source>
        <dbReference type="ARBA" id="ARBA00022792"/>
    </source>
</evidence>
<feature type="transmembrane region" description="Helical" evidence="8">
    <location>
        <begin position="90"/>
        <end position="107"/>
    </location>
</feature>
<dbReference type="EMBL" id="MU003830">
    <property type="protein sequence ID" value="KAF2718109.1"/>
    <property type="molecule type" value="Genomic_DNA"/>
</dbReference>
<feature type="active site" evidence="7">
    <location>
        <position position="165"/>
    </location>
</feature>
<dbReference type="CDD" id="cd06530">
    <property type="entry name" value="S26_SPase_I"/>
    <property type="match status" value="1"/>
</dbReference>
<feature type="domain" description="Peptidase S26" evidence="9">
    <location>
        <begin position="191"/>
        <end position="228"/>
    </location>
</feature>
<feature type="domain" description="Peptidase S26" evidence="9">
    <location>
        <begin position="94"/>
        <end position="177"/>
    </location>
</feature>
<evidence type="ECO:0000259" key="9">
    <source>
        <dbReference type="Pfam" id="PF10502"/>
    </source>
</evidence>
<sequence length="251" mass="28440">MLRYGTSQVHINTSIVRTQRSISQIYRAVSTKQRSPQTGYTKPLIHQQQVGRNARLRKDAPPLPQHPLRPNLSIRSLLKKLQSHFPLRQTLYLLRFAIAAFLAFHIFTEYFYALGLSYGISMLPTISSSGDWLLISKHYRRGRNIALGDVVAYKHPIVENGRAVKRVVGMPGDFVLRDSPGVVEGEGKMLQVPQGHCYLVGDNLAWSRDSRIFGPVPLALIRGKVIAKFSMWEFFTGRWTILDRGLQEAEG</sequence>
<comment type="subcellular location">
    <subcellularLocation>
        <location evidence="1">Mitochondrion inner membrane</location>
    </subcellularLocation>
</comment>
<evidence type="ECO:0000256" key="1">
    <source>
        <dbReference type="ARBA" id="ARBA00004273"/>
    </source>
</evidence>
<reference evidence="10" key="1">
    <citation type="journal article" date="2020" name="Stud. Mycol.">
        <title>101 Dothideomycetes genomes: a test case for predicting lifestyles and emergence of pathogens.</title>
        <authorList>
            <person name="Haridas S."/>
            <person name="Albert R."/>
            <person name="Binder M."/>
            <person name="Bloem J."/>
            <person name="Labutti K."/>
            <person name="Salamov A."/>
            <person name="Andreopoulos B."/>
            <person name="Baker S."/>
            <person name="Barry K."/>
            <person name="Bills G."/>
            <person name="Bluhm B."/>
            <person name="Cannon C."/>
            <person name="Castanera R."/>
            <person name="Culley D."/>
            <person name="Daum C."/>
            <person name="Ezra D."/>
            <person name="Gonzalez J."/>
            <person name="Henrissat B."/>
            <person name="Kuo A."/>
            <person name="Liang C."/>
            <person name="Lipzen A."/>
            <person name="Lutzoni F."/>
            <person name="Magnuson J."/>
            <person name="Mondo S."/>
            <person name="Nolan M."/>
            <person name="Ohm R."/>
            <person name="Pangilinan J."/>
            <person name="Park H.-J."/>
            <person name="Ramirez L."/>
            <person name="Alfaro M."/>
            <person name="Sun H."/>
            <person name="Tritt A."/>
            <person name="Yoshinaga Y."/>
            <person name="Zwiers L.-H."/>
            <person name="Turgeon B."/>
            <person name="Goodwin S."/>
            <person name="Spatafora J."/>
            <person name="Crous P."/>
            <person name="Grigoriev I."/>
        </authorList>
    </citation>
    <scope>NUCLEOTIDE SEQUENCE</scope>
    <source>
        <strain evidence="10">CBS 116435</strain>
    </source>
</reference>
<dbReference type="GO" id="GO:0006627">
    <property type="term" value="P:protein processing involved in protein targeting to mitochondrion"/>
    <property type="evidence" value="ECO:0007669"/>
    <property type="project" value="TreeGrafter"/>
</dbReference>
<comment type="caution">
    <text evidence="10">The sequence shown here is derived from an EMBL/GenBank/DDBJ whole genome shotgun (WGS) entry which is preliminary data.</text>
</comment>
<dbReference type="PANTHER" id="PTHR12383">
    <property type="entry name" value="PROTEASE FAMILY S26 MITOCHONDRIAL INNER MEMBRANE PROTEASE-RELATED"/>
    <property type="match status" value="1"/>
</dbReference>
<evidence type="ECO:0000313" key="10">
    <source>
        <dbReference type="EMBL" id="KAF2718109.1"/>
    </source>
</evidence>
<evidence type="ECO:0000256" key="8">
    <source>
        <dbReference type="SAM" id="Phobius"/>
    </source>
</evidence>
<dbReference type="InterPro" id="IPR052064">
    <property type="entry name" value="Mito_IMP1_subunit"/>
</dbReference>
<dbReference type="PRINTS" id="PR00727">
    <property type="entry name" value="LEADERPTASE"/>
</dbReference>
<proteinExistence type="inferred from homology"/>
<name>A0A9P4UL41_9PEZI</name>
<dbReference type="Gene3D" id="2.10.109.10">
    <property type="entry name" value="Umud Fragment, subunit A"/>
    <property type="match status" value="1"/>
</dbReference>
<keyword evidence="4" id="KW-0496">Mitochondrion</keyword>
<evidence type="ECO:0000256" key="3">
    <source>
        <dbReference type="ARBA" id="ARBA00022801"/>
    </source>
</evidence>
<dbReference type="PANTHER" id="PTHR12383:SF16">
    <property type="entry name" value="MITOCHONDRIAL INNER MEMBRANE PROTEASE SUBUNIT 1"/>
    <property type="match status" value="1"/>
</dbReference>
<dbReference type="SUPFAM" id="SSF51306">
    <property type="entry name" value="LexA/Signal peptidase"/>
    <property type="match status" value="1"/>
</dbReference>
<evidence type="ECO:0000313" key="11">
    <source>
        <dbReference type="Proteomes" id="UP000799441"/>
    </source>
</evidence>
<comment type="similarity">
    <text evidence="6">Belongs to the peptidase S26 family. IMP1 subfamily.</text>
</comment>
<dbReference type="GO" id="GO:0042720">
    <property type="term" value="C:mitochondrial inner membrane peptidase complex"/>
    <property type="evidence" value="ECO:0007669"/>
    <property type="project" value="TreeGrafter"/>
</dbReference>
<dbReference type="InterPro" id="IPR036286">
    <property type="entry name" value="LexA/Signal_pep-like_sf"/>
</dbReference>
<keyword evidence="8" id="KW-0812">Transmembrane</keyword>
<evidence type="ECO:0000256" key="5">
    <source>
        <dbReference type="ARBA" id="ARBA00023136"/>
    </source>
</evidence>
<dbReference type="GO" id="GO:0004252">
    <property type="term" value="F:serine-type endopeptidase activity"/>
    <property type="evidence" value="ECO:0007669"/>
    <property type="project" value="InterPro"/>
</dbReference>
<evidence type="ECO:0000256" key="6">
    <source>
        <dbReference type="ARBA" id="ARBA00038445"/>
    </source>
</evidence>
<gene>
    <name evidence="10" type="ORF">K431DRAFT_141336</name>
</gene>
<dbReference type="InterPro" id="IPR000223">
    <property type="entry name" value="Pept_S26A_signal_pept_1"/>
</dbReference>
<keyword evidence="3" id="KW-0378">Hydrolase</keyword>
<feature type="active site" evidence="7">
    <location>
        <position position="121"/>
    </location>
</feature>
<protein>
    <submittedName>
        <fullName evidence="10">LexA/Signal peptidase</fullName>
    </submittedName>
</protein>
<accession>A0A9P4UL41</accession>
<dbReference type="Pfam" id="PF10502">
    <property type="entry name" value="Peptidase_S26"/>
    <property type="match status" value="2"/>
</dbReference>
<evidence type="ECO:0000256" key="4">
    <source>
        <dbReference type="ARBA" id="ARBA00023128"/>
    </source>
</evidence>
<organism evidence="10 11">
    <name type="scientific">Polychaeton citri CBS 116435</name>
    <dbReference type="NCBI Taxonomy" id="1314669"/>
    <lineage>
        <taxon>Eukaryota</taxon>
        <taxon>Fungi</taxon>
        <taxon>Dikarya</taxon>
        <taxon>Ascomycota</taxon>
        <taxon>Pezizomycotina</taxon>
        <taxon>Dothideomycetes</taxon>
        <taxon>Dothideomycetidae</taxon>
        <taxon>Capnodiales</taxon>
        <taxon>Capnodiaceae</taxon>
        <taxon>Polychaeton</taxon>
    </lineage>
</organism>
<keyword evidence="8" id="KW-1133">Transmembrane helix</keyword>